<keyword evidence="7" id="KW-1185">Reference proteome</keyword>
<dbReference type="Gene3D" id="3.90.79.10">
    <property type="entry name" value="Nucleoside Triphosphate Pyrophosphohydrolase"/>
    <property type="match status" value="1"/>
</dbReference>
<evidence type="ECO:0000313" key="7">
    <source>
        <dbReference type="Proteomes" id="UP001157126"/>
    </source>
</evidence>
<name>A0ABQ6ITX9_9MICO</name>
<dbReference type="SUPFAM" id="SSF55811">
    <property type="entry name" value="Nudix"/>
    <property type="match status" value="1"/>
</dbReference>
<evidence type="ECO:0000256" key="3">
    <source>
        <dbReference type="ARBA" id="ARBA00022801"/>
    </source>
</evidence>
<dbReference type="Pfam" id="PF00293">
    <property type="entry name" value="NUDIX"/>
    <property type="match status" value="1"/>
</dbReference>
<dbReference type="Proteomes" id="UP001157126">
    <property type="component" value="Unassembled WGS sequence"/>
</dbReference>
<protein>
    <submittedName>
        <fullName evidence="6">NUDIX hydrolase</fullName>
    </submittedName>
</protein>
<dbReference type="PROSITE" id="PS51462">
    <property type="entry name" value="NUDIX"/>
    <property type="match status" value="1"/>
</dbReference>
<dbReference type="InterPro" id="IPR020476">
    <property type="entry name" value="Nudix_hydrolase"/>
</dbReference>
<evidence type="ECO:0000256" key="4">
    <source>
        <dbReference type="RuleBase" id="RU003476"/>
    </source>
</evidence>
<evidence type="ECO:0000259" key="5">
    <source>
        <dbReference type="PROSITE" id="PS51462"/>
    </source>
</evidence>
<dbReference type="PANTHER" id="PTHR43046">
    <property type="entry name" value="GDP-MANNOSE MANNOSYL HYDROLASE"/>
    <property type="match status" value="1"/>
</dbReference>
<evidence type="ECO:0000256" key="2">
    <source>
        <dbReference type="ARBA" id="ARBA00005582"/>
    </source>
</evidence>
<organism evidence="6 7">
    <name type="scientific">Mobilicoccus caccae</name>
    <dbReference type="NCBI Taxonomy" id="1859295"/>
    <lineage>
        <taxon>Bacteria</taxon>
        <taxon>Bacillati</taxon>
        <taxon>Actinomycetota</taxon>
        <taxon>Actinomycetes</taxon>
        <taxon>Micrococcales</taxon>
        <taxon>Dermatophilaceae</taxon>
        <taxon>Mobilicoccus</taxon>
    </lineage>
</organism>
<dbReference type="InterPro" id="IPR015797">
    <property type="entry name" value="NUDIX_hydrolase-like_dom_sf"/>
</dbReference>
<dbReference type="InterPro" id="IPR020084">
    <property type="entry name" value="NUDIX_hydrolase_CS"/>
</dbReference>
<dbReference type="InterPro" id="IPR000086">
    <property type="entry name" value="NUDIX_hydrolase_dom"/>
</dbReference>
<feature type="domain" description="Nudix hydrolase" evidence="5">
    <location>
        <begin position="20"/>
        <end position="150"/>
    </location>
</feature>
<sequence length="159" mass="17539">MGDMPRVDYIDDPHAPEPNSVVPSVVAVVQDAENRVLMIHKTDNDKWALPGGGHEIGESITDTVVRETLEETGYEVAVETLTGTYTNPGHVMAYDDGEVRQQFSLAFRCRLIGGQARTSSESKAVRWVTLEEIEGLPLHPSMRLRISDALAGNDRPVLR</sequence>
<reference evidence="7" key="1">
    <citation type="journal article" date="2019" name="Int. J. Syst. Evol. Microbiol.">
        <title>The Global Catalogue of Microorganisms (GCM) 10K type strain sequencing project: providing services to taxonomists for standard genome sequencing and annotation.</title>
        <authorList>
            <consortium name="The Broad Institute Genomics Platform"/>
            <consortium name="The Broad Institute Genome Sequencing Center for Infectious Disease"/>
            <person name="Wu L."/>
            <person name="Ma J."/>
        </authorList>
    </citation>
    <scope>NUCLEOTIDE SEQUENCE [LARGE SCALE GENOMIC DNA]</scope>
    <source>
        <strain evidence="7">NBRC 113072</strain>
    </source>
</reference>
<comment type="cofactor">
    <cofactor evidence="1">
        <name>Mg(2+)</name>
        <dbReference type="ChEBI" id="CHEBI:18420"/>
    </cofactor>
</comment>
<comment type="caution">
    <text evidence="6">The sequence shown here is derived from an EMBL/GenBank/DDBJ whole genome shotgun (WGS) entry which is preliminary data.</text>
</comment>
<dbReference type="EMBL" id="BSUO01000001">
    <property type="protein sequence ID" value="GMA40830.1"/>
    <property type="molecule type" value="Genomic_DNA"/>
</dbReference>
<dbReference type="PANTHER" id="PTHR43046:SF16">
    <property type="entry name" value="ADP-RIBOSE PYROPHOSPHATASE YJHB-RELATED"/>
    <property type="match status" value="1"/>
</dbReference>
<dbReference type="PROSITE" id="PS00893">
    <property type="entry name" value="NUDIX_BOX"/>
    <property type="match status" value="1"/>
</dbReference>
<proteinExistence type="inferred from homology"/>
<comment type="similarity">
    <text evidence="2 4">Belongs to the Nudix hydrolase family.</text>
</comment>
<evidence type="ECO:0000313" key="6">
    <source>
        <dbReference type="EMBL" id="GMA40830.1"/>
    </source>
</evidence>
<dbReference type="PRINTS" id="PR00502">
    <property type="entry name" value="NUDIXFAMILY"/>
</dbReference>
<evidence type="ECO:0000256" key="1">
    <source>
        <dbReference type="ARBA" id="ARBA00001946"/>
    </source>
</evidence>
<accession>A0ABQ6ITX9</accession>
<gene>
    <name evidence="6" type="ORF">GCM10025883_28750</name>
</gene>
<keyword evidence="3 4" id="KW-0378">Hydrolase</keyword>
<dbReference type="GO" id="GO:0016787">
    <property type="term" value="F:hydrolase activity"/>
    <property type="evidence" value="ECO:0007669"/>
    <property type="project" value="UniProtKB-KW"/>
</dbReference>